<evidence type="ECO:0000259" key="9">
    <source>
        <dbReference type="Pfam" id="PF18052"/>
    </source>
</evidence>
<dbReference type="Gene3D" id="1.10.8.430">
    <property type="entry name" value="Helical domain of apoptotic protease-activating factors"/>
    <property type="match status" value="1"/>
</dbReference>
<dbReference type="GO" id="GO:0002758">
    <property type="term" value="P:innate immune response-activating signaling pathway"/>
    <property type="evidence" value="ECO:0007669"/>
    <property type="project" value="UniProtKB-ARBA"/>
</dbReference>
<evidence type="ECO:0000256" key="2">
    <source>
        <dbReference type="ARBA" id="ARBA00022614"/>
    </source>
</evidence>
<evidence type="ECO:0000313" key="12">
    <source>
        <dbReference type="EMBL" id="PNT64146.1"/>
    </source>
</evidence>
<keyword evidence="6" id="KW-0175">Coiled coil</keyword>
<accession>A0A2K2CQ41</accession>
<dbReference type="InterPro" id="IPR042197">
    <property type="entry name" value="Apaf_helical"/>
</dbReference>
<dbReference type="GO" id="GO:0098542">
    <property type="term" value="P:defense response to other organism"/>
    <property type="evidence" value="ECO:0000318"/>
    <property type="project" value="GO_Central"/>
</dbReference>
<dbReference type="PANTHER" id="PTHR23155">
    <property type="entry name" value="DISEASE RESISTANCE PROTEIN RP"/>
    <property type="match status" value="1"/>
</dbReference>
<feature type="domain" description="Disease resistance R13L4/SHOC-2-like LRR" evidence="11">
    <location>
        <begin position="828"/>
        <end position="1153"/>
    </location>
</feature>
<dbReference type="InterPro" id="IPR038005">
    <property type="entry name" value="RX-like_CC"/>
</dbReference>
<dbReference type="GO" id="GO:0043531">
    <property type="term" value="F:ADP binding"/>
    <property type="evidence" value="ECO:0007669"/>
    <property type="project" value="InterPro"/>
</dbReference>
<evidence type="ECO:0000256" key="6">
    <source>
        <dbReference type="ARBA" id="ARBA00023054"/>
    </source>
</evidence>
<dbReference type="GO" id="GO:0009626">
    <property type="term" value="P:plant-type hypersensitive response"/>
    <property type="evidence" value="ECO:0007669"/>
    <property type="project" value="UniProtKB-ARBA"/>
</dbReference>
<dbReference type="InterPro" id="IPR032675">
    <property type="entry name" value="LRR_dom_sf"/>
</dbReference>
<dbReference type="InParanoid" id="A0A2K2CQ41"/>
<dbReference type="STRING" id="15368.A0A2K2CQ41"/>
<dbReference type="InterPro" id="IPR055414">
    <property type="entry name" value="LRR_R13L4/SHOC2-like"/>
</dbReference>
<evidence type="ECO:0000256" key="5">
    <source>
        <dbReference type="ARBA" id="ARBA00022821"/>
    </source>
</evidence>
<dbReference type="ExpressionAtlas" id="A0A2K2CQ41">
    <property type="expression patterns" value="baseline"/>
</dbReference>
<evidence type="ECO:0000256" key="3">
    <source>
        <dbReference type="ARBA" id="ARBA00022737"/>
    </source>
</evidence>
<keyword evidence="5" id="KW-0611">Plant defense</keyword>
<organism evidence="12">
    <name type="scientific">Brachypodium distachyon</name>
    <name type="common">Purple false brome</name>
    <name type="synonym">Trachynia distachya</name>
    <dbReference type="NCBI Taxonomy" id="15368"/>
    <lineage>
        <taxon>Eukaryota</taxon>
        <taxon>Viridiplantae</taxon>
        <taxon>Streptophyta</taxon>
        <taxon>Embryophyta</taxon>
        <taxon>Tracheophyta</taxon>
        <taxon>Spermatophyta</taxon>
        <taxon>Magnoliopsida</taxon>
        <taxon>Liliopsida</taxon>
        <taxon>Poales</taxon>
        <taxon>Poaceae</taxon>
        <taxon>BOP clade</taxon>
        <taxon>Pooideae</taxon>
        <taxon>Stipodae</taxon>
        <taxon>Brachypodieae</taxon>
        <taxon>Brachypodium</taxon>
    </lineage>
</organism>
<evidence type="ECO:0000256" key="7">
    <source>
        <dbReference type="SAM" id="MobiDB-lite"/>
    </source>
</evidence>
<dbReference type="EnsemblPlants" id="PNT64146">
    <property type="protein sequence ID" value="PNT64146"/>
    <property type="gene ID" value="BRADI_4g25041v3"/>
</dbReference>
<dbReference type="EMBL" id="CM000883">
    <property type="protein sequence ID" value="PNT64146.1"/>
    <property type="molecule type" value="Genomic_DNA"/>
</dbReference>
<dbReference type="GO" id="GO:0042742">
    <property type="term" value="P:defense response to bacterium"/>
    <property type="evidence" value="ECO:0007669"/>
    <property type="project" value="UniProtKB-ARBA"/>
</dbReference>
<keyword evidence="14" id="KW-1185">Reference proteome</keyword>
<evidence type="ECO:0000259" key="10">
    <source>
        <dbReference type="Pfam" id="PF23559"/>
    </source>
</evidence>
<keyword evidence="4" id="KW-0547">Nucleotide-binding</keyword>
<feature type="region of interest" description="Disordered" evidence="7">
    <location>
        <begin position="391"/>
        <end position="428"/>
    </location>
</feature>
<evidence type="ECO:0000313" key="14">
    <source>
        <dbReference type="Proteomes" id="UP000008810"/>
    </source>
</evidence>
<dbReference type="PRINTS" id="PR00364">
    <property type="entry name" value="DISEASERSIST"/>
</dbReference>
<name>A0A2K2CQ41_BRADI</name>
<feature type="domain" description="Disease resistance N-terminal" evidence="9">
    <location>
        <begin position="16"/>
        <end position="99"/>
    </location>
</feature>
<dbReference type="Pfam" id="PF23598">
    <property type="entry name" value="LRR_14"/>
    <property type="match status" value="1"/>
</dbReference>
<reference evidence="13" key="3">
    <citation type="submission" date="2018-08" db="UniProtKB">
        <authorList>
            <consortium name="EnsemblPlants"/>
        </authorList>
    </citation>
    <scope>IDENTIFICATION</scope>
    <source>
        <strain evidence="13">cv. Bd21</strain>
    </source>
</reference>
<dbReference type="AlphaFoldDB" id="A0A2K2CQ41"/>
<evidence type="ECO:0008006" key="15">
    <source>
        <dbReference type="Google" id="ProtNLM"/>
    </source>
</evidence>
<dbReference type="FunFam" id="1.10.10.10:FF:000322">
    <property type="entry name" value="Probable disease resistance protein At1g63360"/>
    <property type="match status" value="1"/>
</dbReference>
<dbReference type="InterPro" id="IPR058922">
    <property type="entry name" value="WHD_DRP"/>
</dbReference>
<dbReference type="InterPro" id="IPR044974">
    <property type="entry name" value="Disease_R_plants"/>
</dbReference>
<comment type="similarity">
    <text evidence="1">Belongs to the disease resistance NB-LRR family.</text>
</comment>
<dbReference type="Gene3D" id="3.80.10.10">
    <property type="entry name" value="Ribonuclease Inhibitor"/>
    <property type="match status" value="1"/>
</dbReference>
<keyword evidence="2" id="KW-0433">Leucine-rich repeat</keyword>
<evidence type="ECO:0000256" key="4">
    <source>
        <dbReference type="ARBA" id="ARBA00022741"/>
    </source>
</evidence>
<dbReference type="Gene3D" id="1.10.10.10">
    <property type="entry name" value="Winged helix-like DNA-binding domain superfamily/Winged helix DNA-binding domain"/>
    <property type="match status" value="1"/>
</dbReference>
<dbReference type="Pfam" id="PF23559">
    <property type="entry name" value="WHD_DRP"/>
    <property type="match status" value="1"/>
</dbReference>
<dbReference type="CDD" id="cd14798">
    <property type="entry name" value="RX-CC_like"/>
    <property type="match status" value="1"/>
</dbReference>
<feature type="domain" description="Disease resistance protein winged helix" evidence="10">
    <location>
        <begin position="705"/>
        <end position="777"/>
    </location>
</feature>
<dbReference type="InterPro" id="IPR002182">
    <property type="entry name" value="NB-ARC"/>
</dbReference>
<reference evidence="12 13" key="1">
    <citation type="journal article" date="2010" name="Nature">
        <title>Genome sequencing and analysis of the model grass Brachypodium distachyon.</title>
        <authorList>
            <consortium name="International Brachypodium Initiative"/>
        </authorList>
    </citation>
    <scope>NUCLEOTIDE SEQUENCE [LARGE SCALE GENOMIC DNA]</scope>
    <source>
        <strain evidence="12 13">Bd21</strain>
    </source>
</reference>
<dbReference type="PANTHER" id="PTHR23155:SF1114">
    <property type="entry name" value="OS02G0475500 PROTEIN"/>
    <property type="match status" value="1"/>
</dbReference>
<dbReference type="InterPro" id="IPR036388">
    <property type="entry name" value="WH-like_DNA-bd_sf"/>
</dbReference>
<evidence type="ECO:0000259" key="11">
    <source>
        <dbReference type="Pfam" id="PF23598"/>
    </source>
</evidence>
<sequence length="1167" mass="130776">MEATVVSVGKAVLDGALGYARSKAADELALQLGMESDVAFIADELQMMQSFLATADEEDQPPQQQRVVATWVTQVRDLAYDVEDSLMDCALHSEKTKRNPAPCSPWCWGQGDRRHHISQEVKTLRAKVEDVSNRNLRYQLVKPQLQLPPAAAADQQLPSAMFGINEANLATGAELELGGELAEDGDRLRRLLSSDEAELRVVAMWGTAGDPGKASAIKEAYDSSMAAAKFRLRAWVGLARPFDPTEFLRGLVRQFFFSHDNHESSSPGSTTAGWADALMKMDMLDGGALARMFDTQVGGNSYLVVIDGLSTMVEWQCIKMYFPDKKNGSRIVVSTQHVEIASLCTEKPYQVSKLKRLSYHQTLYLFHSKARSGAAAAEPIVDSTRVTIAGNDPAMPAGEIQEEDQQSKDAEGDKVSNSSAVSKVDRSRTMAQVEDMLTGREMEKSKVIQLIGQPKESHSCKVISVWGMGGLGKTTLVRSVYRSQQLGGWKRAWATALRPFNLEALLRNLAMQLQKGFHEDPTGASATRTHKTNIASMKLHELEGELIRLLNTQKCLIELVKKCLESATRVIVTTREKIVAQQCSTEYSNIYSLQGLKDDAALDLFKRKSNGFGEYQFENLKRLVDMMEQARLILKKCDGLPLAISAIAGYLATKPKTAIEWAKMNGRISAELEISPELRIIKTVLMRSYDGLPYHLKSCFLYMSLFPEDHIIKQNRLVRRWIAEGYLRDMRGMTAEELGDKYLDELFSRSMILRVEWVNNYSAKLDACRLHDMIREICILKAREENLVFTLEEGCCLSGIQGALRHLVISSNWKRDKDVLESMLDLSHVRSMKVFGEWRSFFISSKMRFLRVLDLEGTLGLQDHHLDQIGQLLHLKFFSLRGCRSIFFLPNSIGNLRHLETLDIRGTCISQLPATVTKLQKLQYLLPRGIGKLKALHTLGVVSIVRGKGEATLKDLQELTQLRKLGVAGINNENINRFWSAIAGHSQLQSLSLHACTERDDLDGCLGGELLPPKCLESLKMYGKLVRVPRWIHQLPNLSRLELGHTHLHEEDIQALGMLPNLVALSLRRESIQGDQLHFLGSSFPRLVVLELSVLTNVVSVRFGEGAMPKLELARAAWCKWIEEISGLTFLSSLREINLRDVYSSTVTEEVQRQLMEHANHVSLKLM</sequence>
<reference evidence="12" key="2">
    <citation type="submission" date="2017-06" db="EMBL/GenBank/DDBJ databases">
        <title>WGS assembly of Brachypodium distachyon.</title>
        <authorList>
            <consortium name="The International Brachypodium Initiative"/>
            <person name="Lucas S."/>
            <person name="Harmon-Smith M."/>
            <person name="Lail K."/>
            <person name="Tice H."/>
            <person name="Grimwood J."/>
            <person name="Bruce D."/>
            <person name="Barry K."/>
            <person name="Shu S."/>
            <person name="Lindquist E."/>
            <person name="Wang M."/>
            <person name="Pitluck S."/>
            <person name="Vogel J.P."/>
            <person name="Garvin D.F."/>
            <person name="Mockler T.C."/>
            <person name="Schmutz J."/>
            <person name="Rokhsar D."/>
            <person name="Bevan M.W."/>
        </authorList>
    </citation>
    <scope>NUCLEOTIDE SEQUENCE</scope>
    <source>
        <strain evidence="12">Bd21</strain>
    </source>
</reference>
<dbReference type="Pfam" id="PF18052">
    <property type="entry name" value="Rx_N"/>
    <property type="match status" value="1"/>
</dbReference>
<keyword evidence="3" id="KW-0677">Repeat</keyword>
<feature type="domain" description="NB-ARC" evidence="8">
    <location>
        <begin position="189"/>
        <end position="370"/>
    </location>
</feature>
<proteinExistence type="inferred from homology"/>
<dbReference type="Gramene" id="PNT64146">
    <property type="protein sequence ID" value="PNT64146"/>
    <property type="gene ID" value="BRADI_4g25041v3"/>
</dbReference>
<dbReference type="InterPro" id="IPR027417">
    <property type="entry name" value="P-loop_NTPase"/>
</dbReference>
<dbReference type="Pfam" id="PF00931">
    <property type="entry name" value="NB-ARC"/>
    <property type="match status" value="2"/>
</dbReference>
<evidence type="ECO:0000313" key="13">
    <source>
        <dbReference type="EnsemblPlants" id="PNT64146"/>
    </source>
</evidence>
<dbReference type="Gene3D" id="3.40.50.300">
    <property type="entry name" value="P-loop containing nucleotide triphosphate hydrolases"/>
    <property type="match status" value="2"/>
</dbReference>
<dbReference type="OrthoDB" id="643085at2759"/>
<feature type="domain" description="NB-ARC" evidence="8">
    <location>
        <begin position="447"/>
        <end position="609"/>
    </location>
</feature>
<dbReference type="SUPFAM" id="SSF52540">
    <property type="entry name" value="P-loop containing nucleoside triphosphate hydrolases"/>
    <property type="match status" value="2"/>
</dbReference>
<evidence type="ECO:0000259" key="8">
    <source>
        <dbReference type="Pfam" id="PF00931"/>
    </source>
</evidence>
<evidence type="ECO:0000256" key="1">
    <source>
        <dbReference type="ARBA" id="ARBA00008894"/>
    </source>
</evidence>
<dbReference type="SUPFAM" id="SSF52047">
    <property type="entry name" value="RNI-like"/>
    <property type="match status" value="1"/>
</dbReference>
<dbReference type="InterPro" id="IPR041118">
    <property type="entry name" value="Rx_N"/>
</dbReference>
<dbReference type="Gene3D" id="1.20.5.4130">
    <property type="match status" value="1"/>
</dbReference>
<dbReference type="Proteomes" id="UP000008810">
    <property type="component" value="Chromosome 4"/>
</dbReference>
<gene>
    <name evidence="12" type="ORF">BRADI_4g25041v3</name>
</gene>
<feature type="compositionally biased region" description="Basic and acidic residues" evidence="7">
    <location>
        <begin position="405"/>
        <end position="414"/>
    </location>
</feature>
<protein>
    <recommendedName>
        <fullName evidence="15">Disease resistance protein RPM1</fullName>
    </recommendedName>
</protein>